<evidence type="ECO:0000256" key="1">
    <source>
        <dbReference type="ARBA" id="ARBA00022741"/>
    </source>
</evidence>
<reference evidence="11 12" key="1">
    <citation type="submission" date="2019-06" db="EMBL/GenBank/DDBJ databases">
        <title>Sequencing the genomes of 1000 actinobacteria strains.</title>
        <authorList>
            <person name="Klenk H.-P."/>
        </authorList>
    </citation>
    <scope>NUCLEOTIDE SEQUENCE [LARGE SCALE GENOMIC DNA]</scope>
    <source>
        <strain evidence="11 12">DSM 19560</strain>
    </source>
</reference>
<keyword evidence="12" id="KW-1185">Reference proteome</keyword>
<proteinExistence type="predicted"/>
<name>A0A561E9E2_9MICO</name>
<evidence type="ECO:0000256" key="2">
    <source>
        <dbReference type="ARBA" id="ARBA00022763"/>
    </source>
</evidence>
<feature type="domain" description="Helicase ATP-binding" evidence="9">
    <location>
        <begin position="275"/>
        <end position="448"/>
    </location>
</feature>
<sequence>MPVTWDTSLKTVLGAPATKLDKQRGLRTVGDLLEFLPRRYLDASKSGLLADFAPEEQAVLVATVVSAQTRPMRQRRGRMLTAVIEDDDGQHATLVFFSAWGHEERLLPGNRGVFRGKLQRYKNSWQLAHPEYTIIEGDTDPIYRGGLIPHYLEIKGVSDMQLTQSLRLVLDQVELPDPVPAGIRAAHRLVDLATAYRLIHLPGDATDWGRGKRRLRYDEALVVGTVLAQRRAEADALEATPRTTMEGRLLAAFDRQLPFELTEGQRLVGQQIAADMARARPMHRLLQGEVGSGKTIVAVRAMLAAIDAGAQTALLAPTEVLAQQHYRSIRAMLGDLADAGMLGGAEHATQVALLTGSMTRRQREKVLLDIATGPVGIVIGTHALIQEQVMFADLGLVVIDEQHRFGVEQRDALRAKAIRPPHVLVMTATPIPRTIAMTVFGDMDTSALTELPRGRRPITTHVVPGARPDWMARTWARVAEEVRAGHQAYVVCPRIGDPSDAGADAGEDDDLLAEVYNGRATEDETGAASVDTADAEAGAEQPRELLGVYQQLERMSAEPALAGLRIAMLHGRMPAEDKEATMQSFGRGDIDILVSTTVIEVGVDVPNATVMVVMDADRFGISQLHQLRGRIGRGDAASLCLLVSETDNADSLARLEAVASSTNGFELADLDLSLRREGDVLGASQSGFRSGLRLLRLTNKADVQLIEEARADATAIVTDDPQLRDHPALARLVAARVDEQQAAFLERG</sequence>
<dbReference type="AlphaFoldDB" id="A0A561E9E2"/>
<dbReference type="InterPro" id="IPR012340">
    <property type="entry name" value="NA-bd_OB-fold"/>
</dbReference>
<dbReference type="OrthoDB" id="9804325at2"/>
<dbReference type="Pfam" id="PF00270">
    <property type="entry name" value="DEAD"/>
    <property type="match status" value="1"/>
</dbReference>
<dbReference type="GO" id="GO:0006281">
    <property type="term" value="P:DNA repair"/>
    <property type="evidence" value="ECO:0007669"/>
    <property type="project" value="UniProtKB-KW"/>
</dbReference>
<evidence type="ECO:0000259" key="9">
    <source>
        <dbReference type="PROSITE" id="PS51192"/>
    </source>
</evidence>
<accession>A0A561E9E2</accession>
<keyword evidence="6" id="KW-0238">DNA-binding</keyword>
<dbReference type="InterPro" id="IPR011545">
    <property type="entry name" value="DEAD/DEAH_box_helicase_dom"/>
</dbReference>
<evidence type="ECO:0000256" key="3">
    <source>
        <dbReference type="ARBA" id="ARBA00022801"/>
    </source>
</evidence>
<evidence type="ECO:0000259" key="10">
    <source>
        <dbReference type="PROSITE" id="PS51194"/>
    </source>
</evidence>
<protein>
    <submittedName>
        <fullName evidence="11">ATP-dependent DNA helicase RecG</fullName>
    </submittedName>
</protein>
<dbReference type="InterPro" id="IPR027417">
    <property type="entry name" value="P-loop_NTPase"/>
</dbReference>
<dbReference type="PROSITE" id="PS51194">
    <property type="entry name" value="HELICASE_CTER"/>
    <property type="match status" value="1"/>
</dbReference>
<dbReference type="GO" id="GO:0016787">
    <property type="term" value="F:hydrolase activity"/>
    <property type="evidence" value="ECO:0007669"/>
    <property type="project" value="UniProtKB-KW"/>
</dbReference>
<dbReference type="GO" id="GO:0003678">
    <property type="term" value="F:DNA helicase activity"/>
    <property type="evidence" value="ECO:0007669"/>
    <property type="project" value="TreeGrafter"/>
</dbReference>
<dbReference type="PROSITE" id="PS51192">
    <property type="entry name" value="HELICASE_ATP_BIND_1"/>
    <property type="match status" value="1"/>
</dbReference>
<keyword evidence="5" id="KW-0067">ATP-binding</keyword>
<dbReference type="InterPro" id="IPR045562">
    <property type="entry name" value="RecG_dom3_C"/>
</dbReference>
<comment type="caution">
    <text evidence="11">The sequence shown here is derived from an EMBL/GenBank/DDBJ whole genome shotgun (WGS) entry which is preliminary data.</text>
</comment>
<dbReference type="SUPFAM" id="SSF52540">
    <property type="entry name" value="P-loop containing nucleoside triphosphate hydrolases"/>
    <property type="match status" value="2"/>
</dbReference>
<evidence type="ECO:0000256" key="5">
    <source>
        <dbReference type="ARBA" id="ARBA00022840"/>
    </source>
</evidence>
<dbReference type="RefSeq" id="WP_145226072.1">
    <property type="nucleotide sequence ID" value="NZ_VIVQ01000001.1"/>
</dbReference>
<dbReference type="InterPro" id="IPR014001">
    <property type="entry name" value="Helicase_ATP-bd"/>
</dbReference>
<dbReference type="PANTHER" id="PTHR47964">
    <property type="entry name" value="ATP-DEPENDENT DNA HELICASE HOMOLOG RECG, CHLOROPLASTIC"/>
    <property type="match status" value="1"/>
</dbReference>
<feature type="domain" description="Helicase C-terminal" evidence="10">
    <location>
        <begin position="507"/>
        <end position="673"/>
    </location>
</feature>
<evidence type="ECO:0000256" key="8">
    <source>
        <dbReference type="SAM" id="MobiDB-lite"/>
    </source>
</evidence>
<dbReference type="Pfam" id="PF00271">
    <property type="entry name" value="Helicase_C"/>
    <property type="match status" value="1"/>
</dbReference>
<dbReference type="CDD" id="cd17992">
    <property type="entry name" value="DEXHc_RecG"/>
    <property type="match status" value="1"/>
</dbReference>
<feature type="region of interest" description="Disordered" evidence="8">
    <location>
        <begin position="520"/>
        <end position="539"/>
    </location>
</feature>
<gene>
    <name evidence="11" type="ORF">BKA23_1033</name>
</gene>
<evidence type="ECO:0000313" key="11">
    <source>
        <dbReference type="EMBL" id="TWE12233.1"/>
    </source>
</evidence>
<dbReference type="SMART" id="SM00490">
    <property type="entry name" value="HELICc"/>
    <property type="match status" value="1"/>
</dbReference>
<evidence type="ECO:0000256" key="6">
    <source>
        <dbReference type="ARBA" id="ARBA00023125"/>
    </source>
</evidence>
<dbReference type="GO" id="GO:0003677">
    <property type="term" value="F:DNA binding"/>
    <property type="evidence" value="ECO:0007669"/>
    <property type="project" value="UniProtKB-KW"/>
</dbReference>
<dbReference type="SMART" id="SM00487">
    <property type="entry name" value="DEXDc"/>
    <property type="match status" value="1"/>
</dbReference>
<dbReference type="SUPFAM" id="SSF50249">
    <property type="entry name" value="Nucleic acid-binding proteins"/>
    <property type="match status" value="1"/>
</dbReference>
<keyword evidence="7" id="KW-0234">DNA repair</keyword>
<keyword evidence="1" id="KW-0547">Nucleotide-binding</keyword>
<dbReference type="PANTHER" id="PTHR47964:SF1">
    <property type="entry name" value="ATP-DEPENDENT DNA HELICASE HOMOLOG RECG, CHLOROPLASTIC"/>
    <property type="match status" value="1"/>
</dbReference>
<keyword evidence="2" id="KW-0227">DNA damage</keyword>
<dbReference type="InterPro" id="IPR047112">
    <property type="entry name" value="RecG/Mfd"/>
</dbReference>
<evidence type="ECO:0000256" key="4">
    <source>
        <dbReference type="ARBA" id="ARBA00022806"/>
    </source>
</evidence>
<keyword evidence="4 11" id="KW-0347">Helicase</keyword>
<dbReference type="Proteomes" id="UP000318297">
    <property type="component" value="Unassembled WGS sequence"/>
</dbReference>
<keyword evidence="3" id="KW-0378">Hydrolase</keyword>
<dbReference type="EMBL" id="VIVQ01000001">
    <property type="protein sequence ID" value="TWE12233.1"/>
    <property type="molecule type" value="Genomic_DNA"/>
</dbReference>
<evidence type="ECO:0000313" key="12">
    <source>
        <dbReference type="Proteomes" id="UP000318297"/>
    </source>
</evidence>
<dbReference type="Pfam" id="PF19833">
    <property type="entry name" value="RecG_dom3_C"/>
    <property type="match status" value="1"/>
</dbReference>
<dbReference type="CDD" id="cd04488">
    <property type="entry name" value="RecG_wedge_OBF"/>
    <property type="match status" value="1"/>
</dbReference>
<dbReference type="GO" id="GO:0005524">
    <property type="term" value="F:ATP binding"/>
    <property type="evidence" value="ECO:0007669"/>
    <property type="project" value="UniProtKB-KW"/>
</dbReference>
<dbReference type="Gene3D" id="2.40.50.140">
    <property type="entry name" value="Nucleic acid-binding proteins"/>
    <property type="match status" value="1"/>
</dbReference>
<dbReference type="Gene3D" id="3.40.50.300">
    <property type="entry name" value="P-loop containing nucleotide triphosphate hydrolases"/>
    <property type="match status" value="2"/>
</dbReference>
<dbReference type="InterPro" id="IPR001650">
    <property type="entry name" value="Helicase_C-like"/>
</dbReference>
<evidence type="ECO:0000256" key="7">
    <source>
        <dbReference type="ARBA" id="ARBA00023204"/>
    </source>
</evidence>
<organism evidence="11 12">
    <name type="scientific">Rudaeicoccus suwonensis</name>
    <dbReference type="NCBI Taxonomy" id="657409"/>
    <lineage>
        <taxon>Bacteria</taxon>
        <taxon>Bacillati</taxon>
        <taxon>Actinomycetota</taxon>
        <taxon>Actinomycetes</taxon>
        <taxon>Micrococcales</taxon>
        <taxon>Dermacoccaceae</taxon>
        <taxon>Rudaeicoccus</taxon>
    </lineage>
</organism>